<feature type="transmembrane region" description="Helical" evidence="1">
    <location>
        <begin position="12"/>
        <end position="40"/>
    </location>
</feature>
<protein>
    <recommendedName>
        <fullName evidence="2">AB hydrolase-1 domain-containing protein</fullName>
    </recommendedName>
</protein>
<dbReference type="InterPro" id="IPR000073">
    <property type="entry name" value="AB_hydrolase_1"/>
</dbReference>
<dbReference type="PANTHER" id="PTHR43358:SF4">
    <property type="entry name" value="ALPHA_BETA HYDROLASE FOLD-1 DOMAIN-CONTAINING PROTEIN"/>
    <property type="match status" value="1"/>
</dbReference>
<evidence type="ECO:0000313" key="4">
    <source>
        <dbReference type="Proteomes" id="UP000295188"/>
    </source>
</evidence>
<reference evidence="3 4" key="1">
    <citation type="submission" date="2019-03" db="EMBL/GenBank/DDBJ databases">
        <title>Genomic Encyclopedia of Type Strains, Phase IV (KMG-IV): sequencing the most valuable type-strain genomes for metagenomic binning, comparative biology and taxonomic classification.</title>
        <authorList>
            <person name="Goeker M."/>
        </authorList>
    </citation>
    <scope>NUCLEOTIDE SEQUENCE [LARGE SCALE GENOMIC DNA]</scope>
    <source>
        <strain evidence="3 4">DSM 20467</strain>
    </source>
</reference>
<dbReference type="RefSeq" id="WP_132551171.1">
    <property type="nucleotide sequence ID" value="NZ_SMAA01000019.1"/>
</dbReference>
<feature type="domain" description="AB hydrolase-1" evidence="2">
    <location>
        <begin position="99"/>
        <end position="181"/>
    </location>
</feature>
<dbReference type="EMBL" id="SMAA01000019">
    <property type="protein sequence ID" value="TCS77066.1"/>
    <property type="molecule type" value="Genomic_DNA"/>
</dbReference>
<keyword evidence="4" id="KW-1185">Reference proteome</keyword>
<keyword evidence="1" id="KW-0472">Membrane</keyword>
<gene>
    <name evidence="3" type="ORF">EDC37_11925</name>
</gene>
<accession>A0A4R3K343</accession>
<dbReference type="SUPFAM" id="SSF53474">
    <property type="entry name" value="alpha/beta-Hydrolases"/>
    <property type="match status" value="1"/>
</dbReference>
<dbReference type="Gene3D" id="3.40.50.1820">
    <property type="entry name" value="alpha/beta hydrolase"/>
    <property type="match status" value="1"/>
</dbReference>
<dbReference type="AlphaFoldDB" id="A0A4R3K343"/>
<dbReference type="InterPro" id="IPR029058">
    <property type="entry name" value="AB_hydrolase_fold"/>
</dbReference>
<dbReference type="InterPro" id="IPR052920">
    <property type="entry name" value="DNA-binding_regulatory"/>
</dbReference>
<keyword evidence="1" id="KW-0812">Transmembrane</keyword>
<evidence type="ECO:0000256" key="1">
    <source>
        <dbReference type="SAM" id="Phobius"/>
    </source>
</evidence>
<dbReference type="OrthoDB" id="9776685at2"/>
<dbReference type="Pfam" id="PF00561">
    <property type="entry name" value="Abhydrolase_1"/>
    <property type="match status" value="1"/>
</dbReference>
<name>A0A4R3K343_9FIRM</name>
<evidence type="ECO:0000259" key="2">
    <source>
        <dbReference type="Pfam" id="PF00561"/>
    </source>
</evidence>
<dbReference type="Proteomes" id="UP000295188">
    <property type="component" value="Unassembled WGS sequence"/>
</dbReference>
<proteinExistence type="predicted"/>
<comment type="caution">
    <text evidence="3">The sequence shown here is derived from an EMBL/GenBank/DDBJ whole genome shotgun (WGS) entry which is preliminary data.</text>
</comment>
<keyword evidence="1" id="KW-1133">Transmembrane helix</keyword>
<evidence type="ECO:0000313" key="3">
    <source>
        <dbReference type="EMBL" id="TCS77066.1"/>
    </source>
</evidence>
<dbReference type="PANTHER" id="PTHR43358">
    <property type="entry name" value="ALPHA/BETA-HYDROLASE"/>
    <property type="match status" value="1"/>
</dbReference>
<sequence>MKTVHKFNKLLYFFSGFLIGAFIVINIIGMIAGNTLYVMLNNKQQVDDLVPALANHSQNVDRIREMEAAKKWERAEVTTQDGYQLVGTYIKNPVNTDKAIIILHGLYQNRAMSMDYVPLYQKLGFNILLVDLRGHGQSGGQMTWGKKETGDIDKWMDYLKNIKNNNKIGIHGVSLGGSYALLHSGSNAPIKADFYVEDSAYDDLAHIYREKLREFFQLPRDNLVIGVLWRYCQLSMYWHTKETMADLSPIRAVVKAQAPILFLHSGADTLIPEKSLQKLYKATPSYKEYYVFPNAAHAVSISNNPEEYFAVVHKFLKNINLSN</sequence>
<organism evidence="3 4">
    <name type="scientific">Pectinatus cerevisiiphilus</name>
    <dbReference type="NCBI Taxonomy" id="86956"/>
    <lineage>
        <taxon>Bacteria</taxon>
        <taxon>Bacillati</taxon>
        <taxon>Bacillota</taxon>
        <taxon>Negativicutes</taxon>
        <taxon>Selenomonadales</taxon>
        <taxon>Selenomonadaceae</taxon>
        <taxon>Pectinatus</taxon>
    </lineage>
</organism>